<evidence type="ECO:0000313" key="4">
    <source>
        <dbReference type="Proteomes" id="UP000224567"/>
    </source>
</evidence>
<dbReference type="EMBL" id="MLFT02001233">
    <property type="protein sequence ID" value="PHT25866.1"/>
    <property type="molecule type" value="Genomic_DNA"/>
</dbReference>
<dbReference type="OrthoDB" id="1302240at2759"/>
<reference evidence="3 4" key="1">
    <citation type="journal article" date="2017" name="Genome Biol.">
        <title>New reference genome sequences of hot pepper reveal the massive evolution of plant disease-resistance genes by retroduplication.</title>
        <authorList>
            <person name="Kim S."/>
            <person name="Park J."/>
            <person name="Yeom S.I."/>
            <person name="Kim Y.M."/>
            <person name="Seo E."/>
            <person name="Kim K.T."/>
            <person name="Kim M.S."/>
            <person name="Lee J.M."/>
            <person name="Cheong K."/>
            <person name="Shin H.S."/>
            <person name="Kim S.B."/>
            <person name="Han K."/>
            <person name="Lee J."/>
            <person name="Park M."/>
            <person name="Lee H.A."/>
            <person name="Lee H.Y."/>
            <person name="Lee Y."/>
            <person name="Oh S."/>
            <person name="Lee J.H."/>
            <person name="Choi E."/>
            <person name="Choi E."/>
            <person name="Lee S.E."/>
            <person name="Jeon J."/>
            <person name="Kim H."/>
            <person name="Choi G."/>
            <person name="Song H."/>
            <person name="Lee J."/>
            <person name="Lee S.C."/>
            <person name="Kwon J.K."/>
            <person name="Lee H.Y."/>
            <person name="Koo N."/>
            <person name="Hong Y."/>
            <person name="Kim R.W."/>
            <person name="Kang W.H."/>
            <person name="Huh J.H."/>
            <person name="Kang B.C."/>
            <person name="Yang T.J."/>
            <person name="Lee Y.H."/>
            <person name="Bennetzen J.L."/>
            <person name="Choi D."/>
        </authorList>
    </citation>
    <scope>NUCLEOTIDE SEQUENCE [LARGE SCALE GENOMIC DNA]</scope>
    <source>
        <strain evidence="4">cv. PBC81</strain>
    </source>
</reference>
<evidence type="ECO:0000256" key="2">
    <source>
        <dbReference type="SAM" id="MobiDB-lite"/>
    </source>
</evidence>
<accession>A0A2G2UYN5</accession>
<protein>
    <submittedName>
        <fullName evidence="3">Uncharacterized protein</fullName>
    </submittedName>
</protein>
<feature type="compositionally biased region" description="Basic and acidic residues" evidence="2">
    <location>
        <begin position="254"/>
        <end position="269"/>
    </location>
</feature>
<keyword evidence="4" id="KW-1185">Reference proteome</keyword>
<proteinExistence type="predicted"/>
<keyword evidence="1" id="KW-0175">Coiled coil</keyword>
<gene>
    <name evidence="3" type="ORF">CQW23_34515</name>
</gene>
<feature type="coiled-coil region" evidence="1">
    <location>
        <begin position="9"/>
        <end position="76"/>
    </location>
</feature>
<feature type="compositionally biased region" description="Polar residues" evidence="2">
    <location>
        <begin position="169"/>
        <end position="185"/>
    </location>
</feature>
<evidence type="ECO:0000313" key="3">
    <source>
        <dbReference type="EMBL" id="PHT25866.1"/>
    </source>
</evidence>
<dbReference type="Proteomes" id="UP000224567">
    <property type="component" value="Unassembled WGS sequence"/>
</dbReference>
<comment type="caution">
    <text evidence="3">The sequence shown here is derived from an EMBL/GenBank/DDBJ whole genome shotgun (WGS) entry which is preliminary data.</text>
</comment>
<reference evidence="4" key="2">
    <citation type="journal article" date="2017" name="J. Anim. Genet.">
        <title>Multiple reference genome sequences of hot pepper reveal the massive evolution of plant disease resistance genes by retroduplication.</title>
        <authorList>
            <person name="Kim S."/>
            <person name="Park J."/>
            <person name="Yeom S.-I."/>
            <person name="Kim Y.-M."/>
            <person name="Seo E."/>
            <person name="Kim K.-T."/>
            <person name="Kim M.-S."/>
            <person name="Lee J.M."/>
            <person name="Cheong K."/>
            <person name="Shin H.-S."/>
            <person name="Kim S.-B."/>
            <person name="Han K."/>
            <person name="Lee J."/>
            <person name="Park M."/>
            <person name="Lee H.-A."/>
            <person name="Lee H.-Y."/>
            <person name="Lee Y."/>
            <person name="Oh S."/>
            <person name="Lee J.H."/>
            <person name="Choi E."/>
            <person name="Choi E."/>
            <person name="Lee S.E."/>
            <person name="Jeon J."/>
            <person name="Kim H."/>
            <person name="Choi G."/>
            <person name="Song H."/>
            <person name="Lee J."/>
            <person name="Lee S.-C."/>
            <person name="Kwon J.-K."/>
            <person name="Lee H.-Y."/>
            <person name="Koo N."/>
            <person name="Hong Y."/>
            <person name="Kim R.W."/>
            <person name="Kang W.-H."/>
            <person name="Huh J.H."/>
            <person name="Kang B.-C."/>
            <person name="Yang T.-J."/>
            <person name="Lee Y.-H."/>
            <person name="Bennetzen J.L."/>
            <person name="Choi D."/>
        </authorList>
    </citation>
    <scope>NUCLEOTIDE SEQUENCE [LARGE SCALE GENOMIC DNA]</scope>
    <source>
        <strain evidence="4">cv. PBC81</strain>
    </source>
</reference>
<name>A0A2G2UYN5_CAPBA</name>
<evidence type="ECO:0000256" key="1">
    <source>
        <dbReference type="SAM" id="Coils"/>
    </source>
</evidence>
<dbReference type="PANTHER" id="PTHR34380">
    <property type="entry name" value="BNAA03G12380D PROTEIN"/>
    <property type="match status" value="1"/>
</dbReference>
<sequence length="532" mass="59352">MQDMLMGCEKNFKNELENAKKNFEEEKRKVEERYKKIIAESIEGYKEEIQLLYDRIDELKNENSKNEKKLREYYEKFNELSGRVSRLVEEMGEIDEVEFNSAENCSGKLRNEGVDNVNLVPTEKSSPGDQSFQYAPSVCASAKVHTNCNEQKESGRSDEEDLDVETAVQPESSGATGVNLTSNNLESSQVKDGVIDSHEMHFSHGLKSVCTSAGNSSGQSSHKGIDNINLVPTETNCPGDQSFQCAPYACDSGRVESNSDKQKESDHSQGADPLPVDLALEHGDRTRHPSASKAVDCFNNNLNAASDKPESSPVIRISDSDDEMNTNETACASNRCGLGVNLTCWPQKKGVHEQDSSNSKIARVVPFREQNSVSLRRCEDKVGVKCHSELPPGRSDKPNVFSNGNDSDSCNTGKIEMFIKQGRKWLSEDELCSAFEKNPELCLNAVCALYRQQISENKSSYSMSQNDEMSITALGKCLIDGDPENKLRVTISEVCLKDHQKRKRLAIRYCHQLFQIYDSKKDRLFCPDAGVI</sequence>
<dbReference type="PANTHER" id="PTHR34380:SF3">
    <property type="entry name" value="FRIGIDA-LIKE PROTEIN"/>
    <property type="match status" value="1"/>
</dbReference>
<dbReference type="AlphaFoldDB" id="A0A2G2UYN5"/>
<feature type="region of interest" description="Disordered" evidence="2">
    <location>
        <begin position="148"/>
        <end position="185"/>
    </location>
</feature>
<feature type="region of interest" description="Disordered" evidence="2">
    <location>
        <begin position="254"/>
        <end position="276"/>
    </location>
</feature>
<organism evidence="3 4">
    <name type="scientific">Capsicum baccatum</name>
    <name type="common">Peruvian pepper</name>
    <dbReference type="NCBI Taxonomy" id="33114"/>
    <lineage>
        <taxon>Eukaryota</taxon>
        <taxon>Viridiplantae</taxon>
        <taxon>Streptophyta</taxon>
        <taxon>Embryophyta</taxon>
        <taxon>Tracheophyta</taxon>
        <taxon>Spermatophyta</taxon>
        <taxon>Magnoliopsida</taxon>
        <taxon>eudicotyledons</taxon>
        <taxon>Gunneridae</taxon>
        <taxon>Pentapetalae</taxon>
        <taxon>asterids</taxon>
        <taxon>lamiids</taxon>
        <taxon>Solanales</taxon>
        <taxon>Solanaceae</taxon>
        <taxon>Solanoideae</taxon>
        <taxon>Capsiceae</taxon>
        <taxon>Capsicum</taxon>
    </lineage>
</organism>